<evidence type="ECO:0000256" key="1">
    <source>
        <dbReference type="ARBA" id="ARBA00004141"/>
    </source>
</evidence>
<dbReference type="Pfam" id="PF02361">
    <property type="entry name" value="CbiQ"/>
    <property type="match status" value="1"/>
</dbReference>
<evidence type="ECO:0000313" key="7">
    <source>
        <dbReference type="EMBL" id="PSL39740.1"/>
    </source>
</evidence>
<dbReference type="PANTHER" id="PTHR34857:SF2">
    <property type="entry name" value="SLL0384 PROTEIN"/>
    <property type="match status" value="1"/>
</dbReference>
<evidence type="ECO:0000256" key="6">
    <source>
        <dbReference type="SAM" id="Phobius"/>
    </source>
</evidence>
<evidence type="ECO:0000313" key="9">
    <source>
        <dbReference type="Proteomes" id="UP000241203"/>
    </source>
</evidence>
<sequence length="265" mass="27973">MTTLRVAAPAVLTRGALLDDINPVSKIIAMVILSVPLIVTIDWVSAAVAIAIELVLLPLCGLALGALLRRAVPLAMFAPIAGISMLLYAEPEGRVHAQFLTATISDSSIQLAVAVTLRVFALGLPTILLFSRVDSTELADALAQVARLPARLVLGVVAGVRLLGLFIDDWRSMELARRARGVGDAAPIRRLFSMSFQLLVFAVRRGTKLATAMEARGFGAQSTRTWARPSSLSWRDAVFLLGCVAVMAAAIGGAVAAGTFRFVGS</sequence>
<evidence type="ECO:0000313" key="8">
    <source>
        <dbReference type="EMBL" id="RUQ85875.1"/>
    </source>
</evidence>
<name>A0A2P8H0L3_9MICO</name>
<evidence type="ECO:0000313" key="10">
    <source>
        <dbReference type="Proteomes" id="UP000268291"/>
    </source>
</evidence>
<accession>A0A2P8H0L3</accession>
<feature type="transmembrane region" description="Helical" evidence="6">
    <location>
        <begin position="238"/>
        <end position="263"/>
    </location>
</feature>
<protein>
    <submittedName>
        <fullName evidence="7">Energy-coupling factor transport system permease protein</fullName>
    </submittedName>
    <submittedName>
        <fullName evidence="8">Energy-coupling factor transporter transmembrane protein EcfT</fullName>
    </submittedName>
</protein>
<reference evidence="8 10" key="2">
    <citation type="submission" date="2018-12" db="EMBL/GenBank/DDBJ databases">
        <authorList>
            <person name="hu s."/>
            <person name="Xu Y."/>
            <person name="Xu B."/>
            <person name="Li F."/>
        </authorList>
    </citation>
    <scope>NUCLEOTIDE SEQUENCE [LARGE SCALE GENOMIC DNA]</scope>
    <source>
        <strain evidence="8 10">KSW2-17</strain>
    </source>
</reference>
<dbReference type="RefSeq" id="WP_106564572.1">
    <property type="nucleotide sequence ID" value="NZ_PYAU01000001.1"/>
</dbReference>
<keyword evidence="3 6" id="KW-0812">Transmembrane</keyword>
<comment type="subcellular location">
    <subcellularLocation>
        <location evidence="1">Membrane</location>
        <topology evidence="1">Multi-pass membrane protein</topology>
    </subcellularLocation>
</comment>
<dbReference type="GO" id="GO:0005886">
    <property type="term" value="C:plasma membrane"/>
    <property type="evidence" value="ECO:0007669"/>
    <property type="project" value="UniProtKB-ARBA"/>
</dbReference>
<feature type="transmembrane region" description="Helical" evidence="6">
    <location>
        <begin position="27"/>
        <end position="59"/>
    </location>
</feature>
<keyword evidence="4 6" id="KW-1133">Transmembrane helix</keyword>
<dbReference type="EMBL" id="PYAU01000001">
    <property type="protein sequence ID" value="PSL39740.1"/>
    <property type="molecule type" value="Genomic_DNA"/>
</dbReference>
<keyword evidence="2" id="KW-1003">Cell membrane</keyword>
<reference evidence="7 9" key="1">
    <citation type="submission" date="2018-03" db="EMBL/GenBank/DDBJ databases">
        <title>Genomic Encyclopedia of Archaeal and Bacterial Type Strains, Phase II (KMG-II): from individual species to whole genera.</title>
        <authorList>
            <person name="Goeker M."/>
        </authorList>
    </citation>
    <scope>NUCLEOTIDE SEQUENCE [LARGE SCALE GENOMIC DNA]</scope>
    <source>
        <strain evidence="7 9">DSM 21548</strain>
    </source>
</reference>
<dbReference type="PANTHER" id="PTHR34857">
    <property type="entry name" value="SLL0384 PROTEIN"/>
    <property type="match status" value="1"/>
</dbReference>
<evidence type="ECO:0000256" key="3">
    <source>
        <dbReference type="ARBA" id="ARBA00022692"/>
    </source>
</evidence>
<dbReference type="AlphaFoldDB" id="A0A2P8H0L3"/>
<dbReference type="Proteomes" id="UP000268291">
    <property type="component" value="Unassembled WGS sequence"/>
</dbReference>
<evidence type="ECO:0000256" key="2">
    <source>
        <dbReference type="ARBA" id="ARBA00022475"/>
    </source>
</evidence>
<dbReference type="EMBL" id="RZGY01000001">
    <property type="protein sequence ID" value="RUQ85875.1"/>
    <property type="molecule type" value="Genomic_DNA"/>
</dbReference>
<dbReference type="Proteomes" id="UP000241203">
    <property type="component" value="Unassembled WGS sequence"/>
</dbReference>
<dbReference type="OrthoDB" id="6400at2"/>
<feature type="transmembrane region" description="Helical" evidence="6">
    <location>
        <begin position="150"/>
        <end position="167"/>
    </location>
</feature>
<dbReference type="InterPro" id="IPR051611">
    <property type="entry name" value="ECF_transporter_component"/>
</dbReference>
<proteinExistence type="predicted"/>
<dbReference type="CDD" id="cd16914">
    <property type="entry name" value="EcfT"/>
    <property type="match status" value="1"/>
</dbReference>
<gene>
    <name evidence="7" type="ORF">CLV49_3389</name>
    <name evidence="8" type="ORF">ELQ93_02310</name>
</gene>
<organism evidence="7 9">
    <name type="scientific">Labedella gwakjiensis</name>
    <dbReference type="NCBI Taxonomy" id="390269"/>
    <lineage>
        <taxon>Bacteria</taxon>
        <taxon>Bacillati</taxon>
        <taxon>Actinomycetota</taxon>
        <taxon>Actinomycetes</taxon>
        <taxon>Micrococcales</taxon>
        <taxon>Microbacteriaceae</taxon>
        <taxon>Labedella</taxon>
    </lineage>
</organism>
<evidence type="ECO:0000256" key="4">
    <source>
        <dbReference type="ARBA" id="ARBA00022989"/>
    </source>
</evidence>
<comment type="caution">
    <text evidence="7">The sequence shown here is derived from an EMBL/GenBank/DDBJ whole genome shotgun (WGS) entry which is preliminary data.</text>
</comment>
<keyword evidence="10" id="KW-1185">Reference proteome</keyword>
<dbReference type="InterPro" id="IPR003339">
    <property type="entry name" value="ABC/ECF_trnsptr_transmembrane"/>
</dbReference>
<feature type="transmembrane region" description="Helical" evidence="6">
    <location>
        <begin position="109"/>
        <end position="130"/>
    </location>
</feature>
<evidence type="ECO:0000256" key="5">
    <source>
        <dbReference type="ARBA" id="ARBA00023136"/>
    </source>
</evidence>
<keyword evidence="5 6" id="KW-0472">Membrane</keyword>